<evidence type="ECO:0000256" key="1">
    <source>
        <dbReference type="SAM" id="MobiDB-lite"/>
    </source>
</evidence>
<name>A0ABU2DPG5_9MICC</name>
<evidence type="ECO:0000313" key="3">
    <source>
        <dbReference type="Proteomes" id="UP001251870"/>
    </source>
</evidence>
<gene>
    <name evidence="2" type="ORF">RIL96_02315</name>
</gene>
<dbReference type="Proteomes" id="UP001251870">
    <property type="component" value="Unassembled WGS sequence"/>
</dbReference>
<evidence type="ECO:0008006" key="4">
    <source>
        <dbReference type="Google" id="ProtNLM"/>
    </source>
</evidence>
<organism evidence="2 3">
    <name type="scientific">Nesterenkonia aerolata</name>
    <dbReference type="NCBI Taxonomy" id="3074079"/>
    <lineage>
        <taxon>Bacteria</taxon>
        <taxon>Bacillati</taxon>
        <taxon>Actinomycetota</taxon>
        <taxon>Actinomycetes</taxon>
        <taxon>Micrococcales</taxon>
        <taxon>Micrococcaceae</taxon>
        <taxon>Nesterenkonia</taxon>
    </lineage>
</organism>
<reference evidence="2 3" key="1">
    <citation type="submission" date="2023-09" db="EMBL/GenBank/DDBJ databases">
        <title>Description of three actinobacteria isolated from air of manufacturing shop in a pharmaceutical factory.</title>
        <authorList>
            <person name="Zhang D.-F."/>
        </authorList>
    </citation>
    <scope>NUCLEOTIDE SEQUENCE [LARGE SCALE GENOMIC DNA]</scope>
    <source>
        <strain evidence="2 3">LY-0111</strain>
    </source>
</reference>
<evidence type="ECO:0000313" key="2">
    <source>
        <dbReference type="EMBL" id="MDR8018403.1"/>
    </source>
</evidence>
<feature type="region of interest" description="Disordered" evidence="1">
    <location>
        <begin position="37"/>
        <end position="62"/>
    </location>
</feature>
<keyword evidence="3" id="KW-1185">Reference proteome</keyword>
<feature type="compositionally biased region" description="Acidic residues" evidence="1">
    <location>
        <begin position="38"/>
        <end position="61"/>
    </location>
</feature>
<dbReference type="RefSeq" id="WP_310547376.1">
    <property type="nucleotide sequence ID" value="NZ_JAVKGR010000001.1"/>
</dbReference>
<protein>
    <recommendedName>
        <fullName evidence="4">GerMN domain-containing protein</fullName>
    </recommendedName>
</protein>
<proteinExistence type="predicted"/>
<dbReference type="EMBL" id="JAVKGR010000001">
    <property type="protein sequence ID" value="MDR8018403.1"/>
    <property type="molecule type" value="Genomic_DNA"/>
</dbReference>
<comment type="caution">
    <text evidence="2">The sequence shown here is derived from an EMBL/GenBank/DDBJ whole genome shotgun (WGS) entry which is preliminary data.</text>
</comment>
<sequence length="234" mass="24473">MCPAPPPASSLGPVRRLSRLTAALLCAGLVLTGCGNTAEDDGDSGDGEGDPLPEPDYDSDDSVQLPVGLITPAGHALNTPLEDGHMEILDDSENVQMIETARSEEFGCEDTVSVITTVPVVTDDVTAASLGFLLSDAQDVHGEPEFINELTGFEDLQLESASVEDDVVTVELSGEAVPADVCQAERIYAQVEATARAASGASEAQLLLEDEPLAEALGIEEPDPLRLSQISSRD</sequence>
<accession>A0ABU2DPG5</accession>